<accession>A0A1X6MPW3</accession>
<dbReference type="GeneID" id="36331793"/>
<keyword evidence="1" id="KW-0472">Membrane</keyword>
<dbReference type="EMBL" id="KZ110605">
    <property type="protein sequence ID" value="OSX58232.1"/>
    <property type="molecule type" value="Genomic_DNA"/>
</dbReference>
<name>A0A1X6MPW3_9APHY</name>
<gene>
    <name evidence="2" type="ORF">POSPLADRAFT_1154385</name>
</gene>
<sequence length="203" mass="23318">MYLDLDLNETLGPALIGTIFALMHVISSMVASKVLRDVHRLFGLSCAQVMYYVCEYPKDKLLLKGLVTGCRLLDTGATIVDTVIVWHYTVTSRNNVFDLAKLFNYYIYTIWIFYQFLVTVGSPFYGKRLVQKLTIYAVNRGGLITVVQTTQFITGQVHRTAEEFTLLGNFSPSWQQECRWVDVVYFNSFLAVQVFSQLHRRSI</sequence>
<feature type="transmembrane region" description="Helical" evidence="1">
    <location>
        <begin position="12"/>
        <end position="31"/>
    </location>
</feature>
<keyword evidence="1" id="KW-0812">Transmembrane</keyword>
<protein>
    <submittedName>
        <fullName evidence="2">Uncharacterized protein</fullName>
    </submittedName>
</protein>
<reference evidence="2 3" key="1">
    <citation type="submission" date="2017-04" db="EMBL/GenBank/DDBJ databases">
        <title>Genome Sequence of the Model Brown-Rot Fungus Postia placenta SB12.</title>
        <authorList>
            <consortium name="DOE Joint Genome Institute"/>
            <person name="Gaskell J."/>
            <person name="Kersten P."/>
            <person name="Larrondo L.F."/>
            <person name="Canessa P."/>
            <person name="Martinez D."/>
            <person name="Hibbett D."/>
            <person name="Schmoll M."/>
            <person name="Kubicek C.P."/>
            <person name="Martinez A.T."/>
            <person name="Yadav J."/>
            <person name="Master E."/>
            <person name="Magnuson J.K."/>
            <person name="James T."/>
            <person name="Yaver D."/>
            <person name="Berka R."/>
            <person name="Labutti K."/>
            <person name="Lipzen A."/>
            <person name="Aerts A."/>
            <person name="Barry K."/>
            <person name="Henrissat B."/>
            <person name="Blanchette R."/>
            <person name="Grigoriev I."/>
            <person name="Cullen D."/>
        </authorList>
    </citation>
    <scope>NUCLEOTIDE SEQUENCE [LARGE SCALE GENOMIC DNA]</scope>
    <source>
        <strain evidence="2 3">MAD-698-R-SB12</strain>
    </source>
</reference>
<evidence type="ECO:0000256" key="1">
    <source>
        <dbReference type="SAM" id="Phobius"/>
    </source>
</evidence>
<dbReference type="OrthoDB" id="10273434at2759"/>
<dbReference type="AlphaFoldDB" id="A0A1X6MPW3"/>
<dbReference type="RefSeq" id="XP_024335026.1">
    <property type="nucleotide sequence ID" value="XM_024486844.1"/>
</dbReference>
<evidence type="ECO:0000313" key="3">
    <source>
        <dbReference type="Proteomes" id="UP000194127"/>
    </source>
</evidence>
<dbReference type="Proteomes" id="UP000194127">
    <property type="component" value="Unassembled WGS sequence"/>
</dbReference>
<evidence type="ECO:0000313" key="2">
    <source>
        <dbReference type="EMBL" id="OSX58232.1"/>
    </source>
</evidence>
<feature type="transmembrane region" description="Helical" evidence="1">
    <location>
        <begin position="105"/>
        <end position="125"/>
    </location>
</feature>
<keyword evidence="1" id="KW-1133">Transmembrane helix</keyword>
<organism evidence="2 3">
    <name type="scientific">Postia placenta MAD-698-R-SB12</name>
    <dbReference type="NCBI Taxonomy" id="670580"/>
    <lineage>
        <taxon>Eukaryota</taxon>
        <taxon>Fungi</taxon>
        <taxon>Dikarya</taxon>
        <taxon>Basidiomycota</taxon>
        <taxon>Agaricomycotina</taxon>
        <taxon>Agaricomycetes</taxon>
        <taxon>Polyporales</taxon>
        <taxon>Adustoporiaceae</taxon>
        <taxon>Rhodonia</taxon>
    </lineage>
</organism>
<keyword evidence="3" id="KW-1185">Reference proteome</keyword>
<proteinExistence type="predicted"/>